<dbReference type="AlphaFoldDB" id="A0A1I1UVA6"/>
<dbReference type="InterPro" id="IPR001509">
    <property type="entry name" value="Epimerase_deHydtase"/>
</dbReference>
<dbReference type="SUPFAM" id="SSF51735">
    <property type="entry name" value="NAD(P)-binding Rossmann-fold domains"/>
    <property type="match status" value="1"/>
</dbReference>
<dbReference type="GO" id="GO:0005737">
    <property type="term" value="C:cytoplasm"/>
    <property type="evidence" value="ECO:0007669"/>
    <property type="project" value="TreeGrafter"/>
</dbReference>
<organism evidence="2 3">
    <name type="scientific">Roseivivax sediminis</name>
    <dbReference type="NCBI Taxonomy" id="936889"/>
    <lineage>
        <taxon>Bacteria</taxon>
        <taxon>Pseudomonadati</taxon>
        <taxon>Pseudomonadota</taxon>
        <taxon>Alphaproteobacteria</taxon>
        <taxon>Rhodobacterales</taxon>
        <taxon>Roseobacteraceae</taxon>
        <taxon>Roseivivax</taxon>
    </lineage>
</organism>
<dbReference type="RefSeq" id="WP_223162964.1">
    <property type="nucleotide sequence ID" value="NZ_FOMS01000002.1"/>
</dbReference>
<dbReference type="Pfam" id="PF01370">
    <property type="entry name" value="Epimerase"/>
    <property type="match status" value="1"/>
</dbReference>
<dbReference type="Proteomes" id="UP000325289">
    <property type="component" value="Unassembled WGS sequence"/>
</dbReference>
<name>A0A1I1UVA6_9RHOB</name>
<dbReference type="GO" id="GO:0004029">
    <property type="term" value="F:aldehyde dehydrogenase (NAD+) activity"/>
    <property type="evidence" value="ECO:0007669"/>
    <property type="project" value="TreeGrafter"/>
</dbReference>
<dbReference type="PANTHER" id="PTHR48079:SF6">
    <property type="entry name" value="NAD(P)-BINDING DOMAIN-CONTAINING PROTEIN-RELATED"/>
    <property type="match status" value="1"/>
</dbReference>
<protein>
    <submittedName>
        <fullName evidence="2">Nucleoside-diphosphate-sugar epimerase</fullName>
    </submittedName>
</protein>
<evidence type="ECO:0000259" key="1">
    <source>
        <dbReference type="Pfam" id="PF01370"/>
    </source>
</evidence>
<keyword evidence="3" id="KW-1185">Reference proteome</keyword>
<proteinExistence type="predicted"/>
<feature type="domain" description="NAD-dependent epimerase/dehydratase" evidence="1">
    <location>
        <begin position="7"/>
        <end position="175"/>
    </location>
</feature>
<dbReference type="EMBL" id="FOMS01000002">
    <property type="protein sequence ID" value="SFD71950.1"/>
    <property type="molecule type" value="Genomic_DNA"/>
</dbReference>
<evidence type="ECO:0000313" key="3">
    <source>
        <dbReference type="Proteomes" id="UP000325289"/>
    </source>
</evidence>
<accession>A0A1I1UVA6</accession>
<sequence>MGALGRIAVTGAGGFLGRAVLAEARARGIAATALARRADELDADVVACDLADSGPELADALRGADAVIHAAAHMGGDTEVHARDTLRATERLLRAMTDAGVARLVLVGSAAVYDVAALPPGSAVDEDTPVATEAAAADTYARAKIAQEALVRDWAAAPGRSAHILRAGAVYGPGRLWNAHLGVRAGPVLLRLGRGGTLPLVHRDRAARALLDAAGTAGDGVTVLNLLDDDLPDRGRYLAALRRTGWPTAVAPLPWPLLLPAAKALAGWPGRPGLLRERALRARMAPYHWSNARLRAAFPERDRGTFEERFG</sequence>
<gene>
    <name evidence="2" type="ORF">SAMN04515678_102420</name>
</gene>
<evidence type="ECO:0000313" key="2">
    <source>
        <dbReference type="EMBL" id="SFD71950.1"/>
    </source>
</evidence>
<dbReference type="PANTHER" id="PTHR48079">
    <property type="entry name" value="PROTEIN YEEZ"/>
    <property type="match status" value="1"/>
</dbReference>
<dbReference type="InterPro" id="IPR036291">
    <property type="entry name" value="NAD(P)-bd_dom_sf"/>
</dbReference>
<dbReference type="InterPro" id="IPR051783">
    <property type="entry name" value="NAD(P)-dependent_oxidoreduct"/>
</dbReference>
<reference evidence="2 3" key="1">
    <citation type="submission" date="2016-10" db="EMBL/GenBank/DDBJ databases">
        <authorList>
            <person name="Varghese N."/>
            <person name="Submissions S."/>
        </authorList>
    </citation>
    <scope>NUCLEOTIDE SEQUENCE [LARGE SCALE GENOMIC DNA]</scope>
    <source>
        <strain evidence="3">YIM D21,KCTC 23444,ACCC 10710</strain>
    </source>
</reference>
<dbReference type="Gene3D" id="3.40.50.720">
    <property type="entry name" value="NAD(P)-binding Rossmann-like Domain"/>
    <property type="match status" value="1"/>
</dbReference>